<dbReference type="CDD" id="cd00761">
    <property type="entry name" value="Glyco_tranf_GTA_type"/>
    <property type="match status" value="1"/>
</dbReference>
<comment type="caution">
    <text evidence="2">The sequence shown here is derived from an EMBL/GenBank/DDBJ whole genome shotgun (WGS) entry which is preliminary data.</text>
</comment>
<dbReference type="EMBL" id="JABXXR010000178">
    <property type="protein sequence ID" value="NVN41754.1"/>
    <property type="molecule type" value="Genomic_DNA"/>
</dbReference>
<keyword evidence="2" id="KW-0808">Transferase</keyword>
<evidence type="ECO:0000259" key="1">
    <source>
        <dbReference type="Pfam" id="PF00535"/>
    </source>
</evidence>
<dbReference type="Proteomes" id="UP000585665">
    <property type="component" value="Unassembled WGS sequence"/>
</dbReference>
<dbReference type="InterPro" id="IPR001173">
    <property type="entry name" value="Glyco_trans_2-like"/>
</dbReference>
<accession>A0A850PCA5</accession>
<protein>
    <submittedName>
        <fullName evidence="2">Glycosyltransferase</fullName>
    </submittedName>
</protein>
<evidence type="ECO:0000313" key="3">
    <source>
        <dbReference type="Proteomes" id="UP000585665"/>
    </source>
</evidence>
<name>A0A850PCA5_9PROT</name>
<organism evidence="2 3">
    <name type="scientific">Ameyamaea chiangmaiensis</name>
    <dbReference type="NCBI Taxonomy" id="442969"/>
    <lineage>
        <taxon>Bacteria</taxon>
        <taxon>Pseudomonadati</taxon>
        <taxon>Pseudomonadota</taxon>
        <taxon>Alphaproteobacteria</taxon>
        <taxon>Acetobacterales</taxon>
        <taxon>Acetobacteraceae</taxon>
        <taxon>Ameyamaea</taxon>
    </lineage>
</organism>
<dbReference type="Pfam" id="PF00535">
    <property type="entry name" value="Glycos_transf_2"/>
    <property type="match status" value="1"/>
</dbReference>
<dbReference type="RefSeq" id="WP_176614627.1">
    <property type="nucleotide sequence ID" value="NZ_JABXXR010000178.1"/>
</dbReference>
<gene>
    <name evidence="2" type="ORF">HUK82_14460</name>
</gene>
<keyword evidence="3" id="KW-1185">Reference proteome</keyword>
<dbReference type="GO" id="GO:0016740">
    <property type="term" value="F:transferase activity"/>
    <property type="evidence" value="ECO:0007669"/>
    <property type="project" value="UniProtKB-KW"/>
</dbReference>
<reference evidence="2 3" key="1">
    <citation type="submission" date="2020-06" db="EMBL/GenBank/DDBJ databases">
        <title>Description of novel acetic acid bacteria.</title>
        <authorList>
            <person name="Sombolestani A."/>
        </authorList>
    </citation>
    <scope>NUCLEOTIDE SEQUENCE [LARGE SCALE GENOMIC DNA]</scope>
    <source>
        <strain evidence="2 3">LMG 27010</strain>
    </source>
</reference>
<proteinExistence type="predicted"/>
<dbReference type="Gene3D" id="3.90.550.10">
    <property type="entry name" value="Spore Coat Polysaccharide Biosynthesis Protein SpsA, Chain A"/>
    <property type="match status" value="1"/>
</dbReference>
<evidence type="ECO:0000313" key="2">
    <source>
        <dbReference type="EMBL" id="NVN41754.1"/>
    </source>
</evidence>
<dbReference type="SUPFAM" id="SSF53448">
    <property type="entry name" value="Nucleotide-diphospho-sugar transferases"/>
    <property type="match status" value="1"/>
</dbReference>
<dbReference type="InterPro" id="IPR029044">
    <property type="entry name" value="Nucleotide-diphossugar_trans"/>
</dbReference>
<sequence length="383" mass="43013">MNDSPHIFSVDHIRMAGRFMQVAGWATRAAQAEHVTITFPDGTRDHVPRAFWNRPSPDVAAGFGADYSDARFEIPIGFPSVLSPHFFARTRISFHEDGQSDSFALLRPDQLPAGFTDRLDGPEAERDIFSLRLGIGIPTYNRSGLLRQTLAAVRALTSVTPTIFVADDGSQDDTASVLASEQGLSYVSAPNRGIAWNKNRALFYLKEVARCDIIILIEDDVVPTAWGWERDWMLASLLYGHVNFAPEWWTASTRGNGSWHAPVESDVLTAQCSAFTNEAVSYVGYIDARFGKYGHEHVEHTNRLIRMGYGGHLHDDGVSRRYFLLSGNLSLRDSLSNHSADEVSRNHDVLMQIQNEFSYRTPWRGEDADIALFRDEMRLVRHV</sequence>
<dbReference type="AlphaFoldDB" id="A0A850PCA5"/>
<feature type="domain" description="Glycosyltransferase 2-like" evidence="1">
    <location>
        <begin position="135"/>
        <end position="224"/>
    </location>
</feature>